<dbReference type="Gene3D" id="2.60.120.260">
    <property type="entry name" value="Galactose-binding domain-like"/>
    <property type="match status" value="1"/>
</dbReference>
<keyword evidence="2" id="KW-0732">Signal</keyword>
<protein>
    <recommendedName>
        <fullName evidence="3">VWFD domain-containing protein</fullName>
    </recommendedName>
</protein>
<dbReference type="Pfam" id="PF00094">
    <property type="entry name" value="VWD"/>
    <property type="match status" value="1"/>
</dbReference>
<dbReference type="InterPro" id="IPR058727">
    <property type="entry name" value="Helical_Vwde"/>
</dbReference>
<sequence>MFFKLISISVLISLGYAFSEPCETINFIDDWKRSAANNLIDNTFLCDSMLEEGWYRIISTAGERMPTECLIDGYRCGTAYPIYLSRKEKMNTQACFIGLYNGVPKYQNTANDQVDCSDATLVKNNLEFAQQDCRLEIPHVGWNSSYFINVTGVSDKTVNKAHKIVFLRLYSTLKTANKQQLLQIWNSIEIPNIKIYIVDTDVVHLSRTCFSHNDPYMRTFDQIKWYFLSAKDYGEYVMYKHERLPQQVNAYFTPCIDSSGFCNCAVAVRSANSIFIANFCETGSYNNRKINRYITSRICDDQLIVNEITDKMYEITFPSGTVVLINRHDFNTTTSPFSTISMIDIKPSKLDTNLTTGLCGRYNNNRKDDFLDRENINRENDTRKFAKSWIANETFFSPSGLPALTYKVQKYCTCTANETILGRPPEPNFKCSFSNYMTTCRQIARPTYISHPSCITSSHRKKRSLEEEDEFPPMYDMTDDAQVIVGDESAVWRNGHTAEIARQTCENSFKLLPVFEICKKYVPTVQYNNYIEQCISDMKITGSDMFLYATIRNFETVCLNDAKKFENLTDTDTNIPNGESKSIFSVIAESTCPSNCSGKGSCTEGKCICINGTYGDDCSIGINKQPRLIKRAFADNCDTSVRACRKFTVPGIDFIPANLTCKFRSFHVHENSSYSVENESFANPGTYSSSFLMYCNLPVSRKKRSVAEEYVASGYFISVSNNGHEFTEELTVIIFDARCYACNSTTFECNELNTCPAYTKYKTPNTSKYFGIGFGIALAGFIVLIIVIVIGKKRFIFRKYDVSNTSQQNPHAQYETISSISISNYHEYSSISASSLGLENSQYENLP</sequence>
<organism evidence="4 5">
    <name type="scientific">Mytilus coruscus</name>
    <name type="common">Sea mussel</name>
    <dbReference type="NCBI Taxonomy" id="42192"/>
    <lineage>
        <taxon>Eukaryota</taxon>
        <taxon>Metazoa</taxon>
        <taxon>Spiralia</taxon>
        <taxon>Lophotrochozoa</taxon>
        <taxon>Mollusca</taxon>
        <taxon>Bivalvia</taxon>
        <taxon>Autobranchia</taxon>
        <taxon>Pteriomorphia</taxon>
        <taxon>Mytilida</taxon>
        <taxon>Mytiloidea</taxon>
        <taxon>Mytilidae</taxon>
        <taxon>Mytilinae</taxon>
        <taxon>Mytilus</taxon>
    </lineage>
</organism>
<evidence type="ECO:0000313" key="4">
    <source>
        <dbReference type="EMBL" id="CAC5404399.1"/>
    </source>
</evidence>
<accession>A0A6J8D929</accession>
<dbReference type="Pfam" id="PF26129">
    <property type="entry name" value="Vwde"/>
    <property type="match status" value="1"/>
</dbReference>
<keyword evidence="5" id="KW-1185">Reference proteome</keyword>
<dbReference type="Proteomes" id="UP000507470">
    <property type="component" value="Unassembled WGS sequence"/>
</dbReference>
<dbReference type="EMBL" id="CACVKT020006948">
    <property type="protein sequence ID" value="CAC5404399.1"/>
    <property type="molecule type" value="Genomic_DNA"/>
</dbReference>
<proteinExistence type="predicted"/>
<evidence type="ECO:0000313" key="5">
    <source>
        <dbReference type="Proteomes" id="UP000507470"/>
    </source>
</evidence>
<evidence type="ECO:0000259" key="3">
    <source>
        <dbReference type="PROSITE" id="PS51233"/>
    </source>
</evidence>
<keyword evidence="1" id="KW-0812">Transmembrane</keyword>
<dbReference type="PROSITE" id="PS51233">
    <property type="entry name" value="VWFD"/>
    <property type="match status" value="1"/>
</dbReference>
<name>A0A6J8D929_MYTCO</name>
<feature type="chain" id="PRO_5027107833" description="VWFD domain-containing protein" evidence="2">
    <location>
        <begin position="18"/>
        <end position="847"/>
    </location>
</feature>
<feature type="transmembrane region" description="Helical" evidence="1">
    <location>
        <begin position="769"/>
        <end position="790"/>
    </location>
</feature>
<dbReference type="OrthoDB" id="5989069at2759"/>
<feature type="signal peptide" evidence="2">
    <location>
        <begin position="1"/>
        <end position="17"/>
    </location>
</feature>
<dbReference type="AlphaFoldDB" id="A0A6J8D929"/>
<keyword evidence="1" id="KW-1133">Transmembrane helix</keyword>
<feature type="domain" description="VWFD" evidence="3">
    <location>
        <begin position="207"/>
        <end position="398"/>
    </location>
</feature>
<dbReference type="InterPro" id="IPR001846">
    <property type="entry name" value="VWF_type-D"/>
</dbReference>
<gene>
    <name evidence="4" type="ORF">MCOR_38191</name>
</gene>
<evidence type="ECO:0000256" key="2">
    <source>
        <dbReference type="SAM" id="SignalP"/>
    </source>
</evidence>
<evidence type="ECO:0000256" key="1">
    <source>
        <dbReference type="SAM" id="Phobius"/>
    </source>
</evidence>
<keyword evidence="1" id="KW-0472">Membrane</keyword>
<reference evidence="4 5" key="1">
    <citation type="submission" date="2020-06" db="EMBL/GenBank/DDBJ databases">
        <authorList>
            <person name="Li R."/>
            <person name="Bekaert M."/>
        </authorList>
    </citation>
    <scope>NUCLEOTIDE SEQUENCE [LARGE SCALE GENOMIC DNA]</scope>
    <source>
        <strain evidence="5">wild</strain>
    </source>
</reference>